<accession>A0AAD1AG08</accession>
<name>A0AAD1AG08_9MICO</name>
<sequence>MRPDNVFANRRKVTHIIPVEDAYVWIRTFSTNAGFRAVTPATQVVSLLGRSSVSFDAGTPFRNGFAYETAVNSPVVKYVNKPNDWPPAGIEVMVDRLADGLASFHDAARVTGITGVTSSMDTARFLAGQPNYLCKQSAASIHTALTRHLSDIALDKLAAWYDGAPGLVGHGEYSLANVLSFSGRPDEFTVLTDPYLPLVPEGFDVGWFLGDLFETSMSPVGAFGARAAASLGRRFMARYEQSRGGAVLDNGELWRSFVLRLLHHYIEFRAGRPGASDEAYYLDAIRREYARESGTFSSAVFACISA</sequence>
<dbReference type="InterPro" id="IPR011009">
    <property type="entry name" value="Kinase-like_dom_sf"/>
</dbReference>
<dbReference type="KEGG" id="ria:C7V51_13990"/>
<dbReference type="Proteomes" id="UP000283946">
    <property type="component" value="Chromosome"/>
</dbReference>
<evidence type="ECO:0000313" key="1">
    <source>
        <dbReference type="EMBL" id="AZZ56857.1"/>
    </source>
</evidence>
<dbReference type="SUPFAM" id="SSF56112">
    <property type="entry name" value="Protein kinase-like (PK-like)"/>
    <property type="match status" value="1"/>
</dbReference>
<protein>
    <submittedName>
        <fullName evidence="1">Uncharacterized protein</fullName>
    </submittedName>
</protein>
<proteinExistence type="predicted"/>
<organism evidence="1 2">
    <name type="scientific">Rathayibacter iranicus</name>
    <dbReference type="NCBI Taxonomy" id="59737"/>
    <lineage>
        <taxon>Bacteria</taxon>
        <taxon>Bacillati</taxon>
        <taxon>Actinomycetota</taxon>
        <taxon>Actinomycetes</taxon>
        <taxon>Micrococcales</taxon>
        <taxon>Microbacteriaceae</taxon>
        <taxon>Rathayibacter</taxon>
    </lineage>
</organism>
<evidence type="ECO:0000313" key="2">
    <source>
        <dbReference type="Proteomes" id="UP000283946"/>
    </source>
</evidence>
<dbReference type="AlphaFoldDB" id="A0AAD1AG08"/>
<dbReference type="EMBL" id="CP028130">
    <property type="protein sequence ID" value="AZZ56857.1"/>
    <property type="molecule type" value="Genomic_DNA"/>
</dbReference>
<gene>
    <name evidence="1" type="ORF">C7V51_13990</name>
</gene>
<dbReference type="RefSeq" id="WP_104266066.1">
    <property type="nucleotide sequence ID" value="NZ_PSXS01000050.1"/>
</dbReference>
<reference evidence="1 2" key="1">
    <citation type="submission" date="2018-03" db="EMBL/GenBank/DDBJ databases">
        <title>Bacteriophage NCPPB3778 and a type I-E CRISPR drive the evolution of the US Biological Select Agent, Rathayibacter toxicus.</title>
        <authorList>
            <person name="Davis E.W.II."/>
            <person name="Tabima J.F."/>
            <person name="Weisberg A.J."/>
            <person name="Dantas Lopes L."/>
            <person name="Wiseman M.S."/>
            <person name="Wiseman M.S."/>
            <person name="Pupko T."/>
            <person name="Belcher M.S."/>
            <person name="Sechler A.J."/>
            <person name="Tancos M.A."/>
            <person name="Schroeder B.K."/>
            <person name="Murray T.D."/>
            <person name="Luster D.G."/>
            <person name="Schneider W.L."/>
            <person name="Rogers E."/>
            <person name="Andreote F.D."/>
            <person name="Grunwald N.J."/>
            <person name="Putnam M.L."/>
            <person name="Chang J.H."/>
        </authorList>
    </citation>
    <scope>NUCLEOTIDE SEQUENCE [LARGE SCALE GENOMIC DNA]</scope>
    <source>
        <strain evidence="1 2">NCCPB 2253</strain>
    </source>
</reference>